<organism evidence="1 2">
    <name type="scientific">Malus baccata</name>
    <name type="common">Siberian crab apple</name>
    <name type="synonym">Pyrus baccata</name>
    <dbReference type="NCBI Taxonomy" id="106549"/>
    <lineage>
        <taxon>Eukaryota</taxon>
        <taxon>Viridiplantae</taxon>
        <taxon>Streptophyta</taxon>
        <taxon>Embryophyta</taxon>
        <taxon>Tracheophyta</taxon>
        <taxon>Spermatophyta</taxon>
        <taxon>Magnoliopsida</taxon>
        <taxon>eudicotyledons</taxon>
        <taxon>Gunneridae</taxon>
        <taxon>Pentapetalae</taxon>
        <taxon>rosids</taxon>
        <taxon>fabids</taxon>
        <taxon>Rosales</taxon>
        <taxon>Rosaceae</taxon>
        <taxon>Amygdaloideae</taxon>
        <taxon>Maleae</taxon>
        <taxon>Malus</taxon>
    </lineage>
</organism>
<name>A0A540MJU6_MALBA</name>
<dbReference type="Proteomes" id="UP000315295">
    <property type="component" value="Unassembled WGS sequence"/>
</dbReference>
<proteinExistence type="predicted"/>
<accession>A0A540MJU6</accession>
<dbReference type="EMBL" id="VIEB01000243">
    <property type="protein sequence ID" value="TQD99051.1"/>
    <property type="molecule type" value="Genomic_DNA"/>
</dbReference>
<gene>
    <name evidence="1" type="ORF">C1H46_015318</name>
</gene>
<evidence type="ECO:0000313" key="1">
    <source>
        <dbReference type="EMBL" id="TQD99051.1"/>
    </source>
</evidence>
<dbReference type="InterPro" id="IPR032675">
    <property type="entry name" value="LRR_dom_sf"/>
</dbReference>
<dbReference type="SUPFAM" id="SSF52047">
    <property type="entry name" value="RNI-like"/>
    <property type="match status" value="1"/>
</dbReference>
<reference evidence="1 2" key="1">
    <citation type="journal article" date="2019" name="G3 (Bethesda)">
        <title>Sequencing of a Wild Apple (Malus baccata) Genome Unravels the Differences Between Cultivated and Wild Apple Species Regarding Disease Resistance and Cold Tolerance.</title>
        <authorList>
            <person name="Chen X."/>
        </authorList>
    </citation>
    <scope>NUCLEOTIDE SEQUENCE [LARGE SCALE GENOMIC DNA]</scope>
    <source>
        <strain evidence="2">cv. Shandingzi</strain>
        <tissue evidence="1">Leaves</tissue>
    </source>
</reference>
<keyword evidence="2" id="KW-1185">Reference proteome</keyword>
<dbReference type="AlphaFoldDB" id="A0A540MJU6"/>
<comment type="caution">
    <text evidence="1">The sequence shown here is derived from an EMBL/GenBank/DDBJ whole genome shotgun (WGS) entry which is preliminary data.</text>
</comment>
<dbReference type="STRING" id="106549.A0A540MJU6"/>
<protein>
    <submittedName>
        <fullName evidence="1">Uncharacterized protein</fullName>
    </submittedName>
</protein>
<evidence type="ECO:0000313" key="2">
    <source>
        <dbReference type="Proteomes" id="UP000315295"/>
    </source>
</evidence>
<sequence>MLLNETCRHFSDLTDLRMKQCSLFGIVGVTDKCLEALSLTCSNTLTTLDVNGCIGIKKRSRDELLQMFPKLQCFKVHS</sequence>
<dbReference type="Gene3D" id="3.80.10.10">
    <property type="entry name" value="Ribonuclease Inhibitor"/>
    <property type="match status" value="1"/>
</dbReference>